<feature type="domain" description="RRM" evidence="2">
    <location>
        <begin position="29"/>
        <end position="162"/>
    </location>
</feature>
<name>A0A7J6UHK3_PEROL</name>
<evidence type="ECO:0000313" key="3">
    <source>
        <dbReference type="EMBL" id="KAF4756704.1"/>
    </source>
</evidence>
<evidence type="ECO:0000256" key="1">
    <source>
        <dbReference type="PROSITE-ProRule" id="PRU00176"/>
    </source>
</evidence>
<dbReference type="AlphaFoldDB" id="A0A7J6UHK3"/>
<keyword evidence="4" id="KW-1185">Reference proteome</keyword>
<dbReference type="GO" id="GO:0003723">
    <property type="term" value="F:RNA binding"/>
    <property type="evidence" value="ECO:0007669"/>
    <property type="project" value="UniProtKB-UniRule"/>
</dbReference>
<protein>
    <recommendedName>
        <fullName evidence="2">RRM domain-containing protein</fullName>
    </recommendedName>
</protein>
<dbReference type="PROSITE" id="PS50102">
    <property type="entry name" value="RRM"/>
    <property type="match status" value="1"/>
</dbReference>
<dbReference type="EMBL" id="JABANO010003540">
    <property type="protein sequence ID" value="KAF4756704.1"/>
    <property type="molecule type" value="Genomic_DNA"/>
</dbReference>
<dbReference type="Pfam" id="PF00076">
    <property type="entry name" value="RRM_1"/>
    <property type="match status" value="1"/>
</dbReference>
<feature type="non-terminal residue" evidence="3">
    <location>
        <position position="1"/>
    </location>
</feature>
<dbReference type="Gene3D" id="3.30.70.330">
    <property type="match status" value="1"/>
</dbReference>
<sequence>EDLPSVDKETRDRLVSVKVSITVSAAFLRVAQVDGLDEPGKYRQEVYELFSETGKVCEVYVPMARAFGSPHYMFVRYSTTEEAETAVFLRSHGVLVFEASLAPEIHSRLLNLWPRLWSTALARLLPRHPVISLAPLSPWQASLSLNGRTVGGWPIRCSLAKRSFGSPATPGPSM</sequence>
<organism evidence="3 4">
    <name type="scientific">Perkinsus olseni</name>
    <name type="common">Perkinsus atlanticus</name>
    <dbReference type="NCBI Taxonomy" id="32597"/>
    <lineage>
        <taxon>Eukaryota</taxon>
        <taxon>Sar</taxon>
        <taxon>Alveolata</taxon>
        <taxon>Perkinsozoa</taxon>
        <taxon>Perkinsea</taxon>
        <taxon>Perkinsida</taxon>
        <taxon>Perkinsidae</taxon>
        <taxon>Perkinsus</taxon>
    </lineage>
</organism>
<reference evidence="3 4" key="1">
    <citation type="submission" date="2020-04" db="EMBL/GenBank/DDBJ databases">
        <title>Perkinsus olseni comparative genomics.</title>
        <authorList>
            <person name="Bogema D.R."/>
        </authorList>
    </citation>
    <scope>NUCLEOTIDE SEQUENCE [LARGE SCALE GENOMIC DNA]</scope>
    <source>
        <strain evidence="3 4">ATCC PRA-207</strain>
    </source>
</reference>
<proteinExistence type="predicted"/>
<accession>A0A7J6UHK3</accession>
<keyword evidence="1" id="KW-0694">RNA-binding</keyword>
<dbReference type="InterPro" id="IPR012677">
    <property type="entry name" value="Nucleotide-bd_a/b_plait_sf"/>
</dbReference>
<gene>
    <name evidence="3" type="ORF">FOZ63_015902</name>
</gene>
<dbReference type="SUPFAM" id="SSF54928">
    <property type="entry name" value="RNA-binding domain, RBD"/>
    <property type="match status" value="1"/>
</dbReference>
<comment type="caution">
    <text evidence="3">The sequence shown here is derived from an EMBL/GenBank/DDBJ whole genome shotgun (WGS) entry which is preliminary data.</text>
</comment>
<feature type="non-terminal residue" evidence="3">
    <location>
        <position position="174"/>
    </location>
</feature>
<evidence type="ECO:0000259" key="2">
    <source>
        <dbReference type="PROSITE" id="PS50102"/>
    </source>
</evidence>
<dbReference type="Proteomes" id="UP000553632">
    <property type="component" value="Unassembled WGS sequence"/>
</dbReference>
<evidence type="ECO:0000313" key="4">
    <source>
        <dbReference type="Proteomes" id="UP000553632"/>
    </source>
</evidence>
<dbReference type="InterPro" id="IPR035979">
    <property type="entry name" value="RBD_domain_sf"/>
</dbReference>
<dbReference type="InterPro" id="IPR000504">
    <property type="entry name" value="RRM_dom"/>
</dbReference>